<dbReference type="OrthoDB" id="264532at2759"/>
<accession>A0A1J4MTT8</accession>
<dbReference type="AlphaFoldDB" id="A0A1J4MTT8"/>
<reference evidence="2 3" key="1">
    <citation type="submission" date="2016-10" db="EMBL/GenBank/DDBJ databases">
        <title>Reductive evolution of mitochondrial metabolism and differential evolution of invasion-related proteins in Cryptosporidium.</title>
        <authorList>
            <person name="Liu S."/>
            <person name="Roellig D.M."/>
            <person name="Guo Y."/>
            <person name="Li N."/>
            <person name="Frace M.A."/>
            <person name="Tang K."/>
            <person name="Zhang L."/>
            <person name="Feng Y."/>
            <person name="Xiao L."/>
        </authorList>
    </citation>
    <scope>NUCLEOTIDE SEQUENCE [LARGE SCALE GENOMIC DNA]</scope>
    <source>
        <strain evidence="2">30847</strain>
    </source>
</reference>
<dbReference type="InterPro" id="IPR040371">
    <property type="entry name" value="RMC1"/>
</dbReference>
<dbReference type="PANTHER" id="PTHR12897:SF4">
    <property type="entry name" value="REGULATOR OF MON1-CCZ1 COMPLEX"/>
    <property type="match status" value="1"/>
</dbReference>
<dbReference type="EMBL" id="LRBS01000049">
    <property type="protein sequence ID" value="OII76859.1"/>
    <property type="molecule type" value="Genomic_DNA"/>
</dbReference>
<evidence type="ECO:0000313" key="3">
    <source>
        <dbReference type="Proteomes" id="UP000186804"/>
    </source>
</evidence>
<dbReference type="GO" id="GO:0035658">
    <property type="term" value="C:Mon1-Ccz1 complex"/>
    <property type="evidence" value="ECO:0007669"/>
    <property type="project" value="InterPro"/>
</dbReference>
<dbReference type="PANTHER" id="PTHR12897">
    <property type="entry name" value="COLON CANCER-ASSOCIATED PROTEIN MIC1"/>
    <property type="match status" value="1"/>
</dbReference>
<evidence type="ECO:0000313" key="2">
    <source>
        <dbReference type="EMBL" id="OII76859.1"/>
    </source>
</evidence>
<name>A0A1J4MTT8_9CRYT</name>
<dbReference type="VEuPathDB" id="CryptoDB:cand_024340"/>
<keyword evidence="3" id="KW-1185">Reference proteome</keyword>
<comment type="caution">
    <text evidence="2">The sequence shown here is derived from an EMBL/GenBank/DDBJ whole genome shotgun (WGS) entry which is preliminary data.</text>
</comment>
<evidence type="ECO:0000259" key="1">
    <source>
        <dbReference type="Pfam" id="PF07035"/>
    </source>
</evidence>
<sequence>MYLDELEDLKIQKIKFLGVNELLQISNLDDKNTIGDILLKEDLNEYTGFYADSNNNLLIYNHSNKKLFKLTNTEIIKYELDIPLLQYIPEYMILYEKKTKSGLSTNFEDMNEDEIIKYVAFIKNKVNLCLYYLNESSNTFSLVDEKLIIDPNNTNTRIFGLLWWDTPNNTNILLMVITSIGLYLYEYNNNNLIIKWQEEFLCYNAWYELDSKTIVLQVGPNTLTPLLYLKTETNNIGIQKSQNLDLLLNREIESDEIIILNLYGDIFCTHLDYFNGRISLRDLYNQDNIDLVLDIDNKFEKFSLFLLDNILVVISLEGNKNDSIKSNNDNLFNIIGFYDIKLLPNIKNNKYKNLESDSNIDNLEQYYYIIPCLYEDNYSDNILINIKNKSDLMNLDSYMDKDECDDTKSIRYLDKYSELSDVNNIYLILRNGYNLLIFISKKDFNSSDNKYISFNKIYLSNRKIMEKIILPFNNINNKEINLKVLPFIFNRKNWNNDFYNYIQEFVEFEKSNTNKVLNNNLCNSYPRLINILLEILQVMYEMNITPEFQFYKLIIELILFYKIPMLLRQLLQYHIIEDSNQLLLLLLNFYIEYNKIKKSNLIRYHLDDNLNNINKLSNSDPLNEIKDNNQFNINEEKYLNLEWLGQICLDMANRLQNIYIMIEILIINKQYRRIIPILKEKSKKNLYGYKQVSSYPLYKILKIVGMDIIQQQKDPLLLKTVITQIKEWFDEYNANSQIVCKPNIKKCQRWLPLLYEEEVGIEADYEDNNVVSELEPDQILSNKYMINKNESNCTVLNNLNNNSGILKTIPFIKLPFVPLNNQDLRLYSDNSLSVTSSSFDSNDNL</sequence>
<dbReference type="GO" id="GO:0010506">
    <property type="term" value="P:regulation of autophagy"/>
    <property type="evidence" value="ECO:0007669"/>
    <property type="project" value="InterPro"/>
</dbReference>
<dbReference type="GO" id="GO:0031902">
    <property type="term" value="C:late endosome membrane"/>
    <property type="evidence" value="ECO:0007669"/>
    <property type="project" value="TreeGrafter"/>
</dbReference>
<dbReference type="InterPro" id="IPR009755">
    <property type="entry name" value="RMC1_C"/>
</dbReference>
<dbReference type="Pfam" id="PF07035">
    <property type="entry name" value="RMC1_C"/>
    <property type="match status" value="1"/>
</dbReference>
<organism evidence="2 3">
    <name type="scientific">Cryptosporidium andersoni</name>
    <dbReference type="NCBI Taxonomy" id="117008"/>
    <lineage>
        <taxon>Eukaryota</taxon>
        <taxon>Sar</taxon>
        <taxon>Alveolata</taxon>
        <taxon>Apicomplexa</taxon>
        <taxon>Conoidasida</taxon>
        <taxon>Coccidia</taxon>
        <taxon>Eucoccidiorida</taxon>
        <taxon>Eimeriorina</taxon>
        <taxon>Cryptosporidiidae</taxon>
        <taxon>Cryptosporidium</taxon>
    </lineage>
</organism>
<protein>
    <recommendedName>
        <fullName evidence="1">Mic1 domain-containing protein</fullName>
    </recommendedName>
</protein>
<proteinExistence type="predicted"/>
<gene>
    <name evidence="2" type="ORF">cand_024340</name>
</gene>
<dbReference type="RefSeq" id="XP_067068705.1">
    <property type="nucleotide sequence ID" value="XM_067212664.1"/>
</dbReference>
<dbReference type="Proteomes" id="UP000186804">
    <property type="component" value="Unassembled WGS sequence"/>
</dbReference>
<feature type="domain" description="Mic1" evidence="1">
    <location>
        <begin position="526"/>
        <end position="598"/>
    </location>
</feature>
<dbReference type="GeneID" id="92366618"/>
<dbReference type="GO" id="GO:0005765">
    <property type="term" value="C:lysosomal membrane"/>
    <property type="evidence" value="ECO:0007669"/>
    <property type="project" value="TreeGrafter"/>
</dbReference>